<gene>
    <name evidence="1" type="ORF">FW778_21995</name>
</gene>
<name>A0A5J5IAS0_9BACT</name>
<evidence type="ECO:0000313" key="2">
    <source>
        <dbReference type="Proteomes" id="UP000326903"/>
    </source>
</evidence>
<dbReference type="Proteomes" id="UP000326903">
    <property type="component" value="Unassembled WGS sequence"/>
</dbReference>
<sequence>MKTIIILLLTYFIVLNNGYAQSTSKSSYPVASSLPDAGQSNVYQKNIARHYNAHPINSDTLYKADQKSVENDQQSTIYMDTRLGSSSKMYDTYEKNDYGAGAITTNPNK</sequence>
<evidence type="ECO:0000313" key="1">
    <source>
        <dbReference type="EMBL" id="KAA9034510.1"/>
    </source>
</evidence>
<accession>A0A5J5IAS0</accession>
<organism evidence="1 2">
    <name type="scientific">Ginsengibacter hankyongi</name>
    <dbReference type="NCBI Taxonomy" id="2607284"/>
    <lineage>
        <taxon>Bacteria</taxon>
        <taxon>Pseudomonadati</taxon>
        <taxon>Bacteroidota</taxon>
        <taxon>Chitinophagia</taxon>
        <taxon>Chitinophagales</taxon>
        <taxon>Chitinophagaceae</taxon>
        <taxon>Ginsengibacter</taxon>
    </lineage>
</organism>
<dbReference type="RefSeq" id="WP_150417057.1">
    <property type="nucleotide sequence ID" value="NZ_VYQF01000014.1"/>
</dbReference>
<dbReference type="AlphaFoldDB" id="A0A5J5IAS0"/>
<dbReference type="EMBL" id="VYQF01000014">
    <property type="protein sequence ID" value="KAA9034510.1"/>
    <property type="molecule type" value="Genomic_DNA"/>
</dbReference>
<protein>
    <submittedName>
        <fullName evidence="1">Uncharacterized protein</fullName>
    </submittedName>
</protein>
<proteinExistence type="predicted"/>
<keyword evidence="2" id="KW-1185">Reference proteome</keyword>
<comment type="caution">
    <text evidence="1">The sequence shown here is derived from an EMBL/GenBank/DDBJ whole genome shotgun (WGS) entry which is preliminary data.</text>
</comment>
<reference evidence="1 2" key="1">
    <citation type="submission" date="2019-09" db="EMBL/GenBank/DDBJ databases">
        <title>Draft genome sequence of Ginsengibacter sp. BR5-29.</title>
        <authorList>
            <person name="Im W.-T."/>
        </authorList>
    </citation>
    <scope>NUCLEOTIDE SEQUENCE [LARGE SCALE GENOMIC DNA]</scope>
    <source>
        <strain evidence="1 2">BR5-29</strain>
    </source>
</reference>